<dbReference type="InterPro" id="IPR027417">
    <property type="entry name" value="P-loop_NTPase"/>
</dbReference>
<evidence type="ECO:0000259" key="21">
    <source>
        <dbReference type="PROSITE" id="PS51192"/>
    </source>
</evidence>
<dbReference type="InterPro" id="IPR003100">
    <property type="entry name" value="PAZ_dom"/>
</dbReference>
<evidence type="ECO:0000313" key="24">
    <source>
        <dbReference type="EMBL" id="GIX78133.1"/>
    </source>
</evidence>
<dbReference type="Gene3D" id="3.40.50.300">
    <property type="entry name" value="P-loop containing nucleotide triphosphate hydrolases"/>
    <property type="match status" value="2"/>
</dbReference>
<evidence type="ECO:0000256" key="5">
    <source>
        <dbReference type="ARBA" id="ARBA00022737"/>
    </source>
</evidence>
<dbReference type="Gene3D" id="2.170.260.10">
    <property type="entry name" value="paz domain"/>
    <property type="match status" value="1"/>
</dbReference>
<dbReference type="GO" id="GO:0004530">
    <property type="term" value="F:deoxyribonuclease I activity"/>
    <property type="evidence" value="ECO:0007669"/>
    <property type="project" value="TreeGrafter"/>
</dbReference>
<dbReference type="InterPro" id="IPR048512">
    <property type="entry name" value="Dicer_platform"/>
</dbReference>
<dbReference type="SMART" id="SM00358">
    <property type="entry name" value="DSRM"/>
    <property type="match status" value="1"/>
</dbReference>
<dbReference type="InterPro" id="IPR011545">
    <property type="entry name" value="DEAD/DEAH_box_helicase_dom"/>
</dbReference>
<evidence type="ECO:0000256" key="1">
    <source>
        <dbReference type="ARBA" id="ARBA00001936"/>
    </source>
</evidence>
<evidence type="ECO:0000256" key="14">
    <source>
        <dbReference type="ARBA" id="ARBA00023211"/>
    </source>
</evidence>
<evidence type="ECO:0000256" key="6">
    <source>
        <dbReference type="ARBA" id="ARBA00022741"/>
    </source>
</evidence>
<evidence type="ECO:0000256" key="13">
    <source>
        <dbReference type="ARBA" id="ARBA00023158"/>
    </source>
</evidence>
<dbReference type="PROSITE" id="PS50142">
    <property type="entry name" value="RNASE_3_2"/>
    <property type="match status" value="2"/>
</dbReference>
<dbReference type="GO" id="GO:0070578">
    <property type="term" value="C:RISC-loading complex"/>
    <property type="evidence" value="ECO:0007669"/>
    <property type="project" value="TreeGrafter"/>
</dbReference>
<keyword evidence="11" id="KW-0460">Magnesium</keyword>
<dbReference type="InterPro" id="IPR038248">
    <property type="entry name" value="Dicer_dimer_sf"/>
</dbReference>
<evidence type="ECO:0000256" key="17">
    <source>
        <dbReference type="SAM" id="MobiDB-lite"/>
    </source>
</evidence>
<dbReference type="GO" id="GO:0003723">
    <property type="term" value="F:RNA binding"/>
    <property type="evidence" value="ECO:0007669"/>
    <property type="project" value="UniProtKB-UniRule"/>
</dbReference>
<dbReference type="GO" id="GO:0005737">
    <property type="term" value="C:cytoplasm"/>
    <property type="evidence" value="ECO:0007669"/>
    <property type="project" value="TreeGrafter"/>
</dbReference>
<dbReference type="InterPro" id="IPR014720">
    <property type="entry name" value="dsRBD_dom"/>
</dbReference>
<keyword evidence="10" id="KW-0067">ATP-binding</keyword>
<comment type="cofactor">
    <cofactor evidence="1">
        <name>Mn(2+)</name>
        <dbReference type="ChEBI" id="CHEBI:29035"/>
    </cofactor>
</comment>
<evidence type="ECO:0000259" key="20">
    <source>
        <dbReference type="PROSITE" id="PS50821"/>
    </source>
</evidence>
<keyword evidence="12 16" id="KW-0694">RNA-binding</keyword>
<accession>A0AAV4N0F7</accession>
<dbReference type="InterPro" id="IPR044441">
    <property type="entry name" value="DICER_DSRM"/>
</dbReference>
<keyword evidence="14" id="KW-0464">Manganese</keyword>
<proteinExistence type="inferred from homology"/>
<evidence type="ECO:0000259" key="18">
    <source>
        <dbReference type="PROSITE" id="PS50137"/>
    </source>
</evidence>
<evidence type="ECO:0000259" key="22">
    <source>
        <dbReference type="PROSITE" id="PS51194"/>
    </source>
</evidence>
<dbReference type="Pfam" id="PF00270">
    <property type="entry name" value="DEAD"/>
    <property type="match status" value="1"/>
</dbReference>
<dbReference type="GO" id="GO:0005634">
    <property type="term" value="C:nucleus"/>
    <property type="evidence" value="ECO:0007669"/>
    <property type="project" value="TreeGrafter"/>
</dbReference>
<dbReference type="SUPFAM" id="SSF101690">
    <property type="entry name" value="PAZ domain"/>
    <property type="match status" value="1"/>
</dbReference>
<dbReference type="PROSITE" id="PS51194">
    <property type="entry name" value="HELICASE_CTER"/>
    <property type="match status" value="1"/>
</dbReference>
<feature type="domain" description="Dicer dsRNA-binding fold" evidence="23">
    <location>
        <begin position="598"/>
        <end position="694"/>
    </location>
</feature>
<dbReference type="GO" id="GO:0046872">
    <property type="term" value="F:metal ion binding"/>
    <property type="evidence" value="ECO:0007669"/>
    <property type="project" value="UniProtKB-KW"/>
</dbReference>
<dbReference type="SUPFAM" id="SSF52540">
    <property type="entry name" value="P-loop containing nucleoside triphosphate hydrolases"/>
    <property type="match status" value="1"/>
</dbReference>
<comment type="caution">
    <text evidence="24">The sequence shown here is derived from an EMBL/GenBank/DDBJ whole genome shotgun (WGS) entry which is preliminary data.</text>
</comment>
<dbReference type="FunFam" id="1.10.1520.10:FF:000005">
    <property type="entry name" value="Putative endoribonuclease dicer"/>
    <property type="match status" value="1"/>
</dbReference>
<evidence type="ECO:0000256" key="2">
    <source>
        <dbReference type="ARBA" id="ARBA00001946"/>
    </source>
</evidence>
<dbReference type="SMART" id="SM00949">
    <property type="entry name" value="PAZ"/>
    <property type="match status" value="1"/>
</dbReference>
<comment type="cofactor">
    <cofactor evidence="2">
        <name>Mg(2+)</name>
        <dbReference type="ChEBI" id="CHEBI:18420"/>
    </cofactor>
</comment>
<dbReference type="InterPro" id="IPR036389">
    <property type="entry name" value="RNase_III_sf"/>
</dbReference>
<dbReference type="SMART" id="SM00535">
    <property type="entry name" value="RIBOc"/>
    <property type="match status" value="2"/>
</dbReference>
<evidence type="ECO:0000259" key="19">
    <source>
        <dbReference type="PROSITE" id="PS50142"/>
    </source>
</evidence>
<dbReference type="GO" id="GO:0006309">
    <property type="term" value="P:apoptotic DNA fragmentation"/>
    <property type="evidence" value="ECO:0007669"/>
    <property type="project" value="TreeGrafter"/>
</dbReference>
<evidence type="ECO:0000256" key="3">
    <source>
        <dbReference type="ARBA" id="ARBA00022722"/>
    </source>
</evidence>
<feature type="domain" description="RNase III" evidence="19">
    <location>
        <begin position="1318"/>
        <end position="1477"/>
    </location>
</feature>
<keyword evidence="5" id="KW-0677">Repeat</keyword>
<feature type="domain" description="RNase III" evidence="19">
    <location>
        <begin position="1101"/>
        <end position="1266"/>
    </location>
</feature>
<feature type="domain" description="Helicase C-terminal" evidence="22">
    <location>
        <begin position="407"/>
        <end position="572"/>
    </location>
</feature>
<keyword evidence="8" id="KW-0378">Hydrolase</keyword>
<dbReference type="Gene3D" id="3.30.160.380">
    <property type="entry name" value="Dicer dimerisation domain"/>
    <property type="match status" value="1"/>
</dbReference>
<evidence type="ECO:0000259" key="23">
    <source>
        <dbReference type="PROSITE" id="PS51327"/>
    </source>
</evidence>
<feature type="domain" description="DRBM" evidence="18">
    <location>
        <begin position="1538"/>
        <end position="1566"/>
    </location>
</feature>
<name>A0AAV4N0F7_9ARAC</name>
<dbReference type="CDD" id="cd18034">
    <property type="entry name" value="DEXHc_dicer"/>
    <property type="match status" value="1"/>
</dbReference>
<organism evidence="24 25">
    <name type="scientific">Caerostris darwini</name>
    <dbReference type="NCBI Taxonomy" id="1538125"/>
    <lineage>
        <taxon>Eukaryota</taxon>
        <taxon>Metazoa</taxon>
        <taxon>Ecdysozoa</taxon>
        <taxon>Arthropoda</taxon>
        <taxon>Chelicerata</taxon>
        <taxon>Arachnida</taxon>
        <taxon>Araneae</taxon>
        <taxon>Araneomorphae</taxon>
        <taxon>Entelegynae</taxon>
        <taxon>Araneoidea</taxon>
        <taxon>Araneidae</taxon>
        <taxon>Caerostris</taxon>
    </lineage>
</organism>
<feature type="region of interest" description="Disordered" evidence="17">
    <location>
        <begin position="1"/>
        <end position="23"/>
    </location>
</feature>
<evidence type="ECO:0000256" key="4">
    <source>
        <dbReference type="ARBA" id="ARBA00022723"/>
    </source>
</evidence>
<dbReference type="Gene3D" id="1.10.1520.10">
    <property type="entry name" value="Ribonuclease III domain"/>
    <property type="match status" value="2"/>
</dbReference>
<dbReference type="SUPFAM" id="SSF54768">
    <property type="entry name" value="dsRNA-binding domain-like"/>
    <property type="match status" value="1"/>
</dbReference>
<keyword evidence="3" id="KW-0540">Nuclease</keyword>
<dbReference type="PROSITE" id="PS51327">
    <property type="entry name" value="DICER_DSRBF"/>
    <property type="match status" value="1"/>
</dbReference>
<sequence>MASNKQPEKRHKKNKDDDDSASFTPRDYQIEILETARRKNTIACLGTGTGKTFIAVMLIRESATEVRKPYDKDGKRIFFLVPTVPLVTQQAKTIGDHTDLTVKGYYGEMDVDSWDKDQWFEEFQNHEVLVMTAEIFRIIVDHAFIPLKRIQLLIIDECHRAQGEHPYRQALKCFGTLSLEEMPRIFGLSASLLNGKCKSSKLEKCLRELEMTLRSTIVTASDISDICKYGTDPDEYIILYEKYEISSTLNKECADLISEIKLSKPDEKENSRKKPLVLDAIFFDKPTKCLMSLIITLSNLGPWCANKAAGMYLKEVESMLNRSSAANCFGMLRKVSGFLTYYKNMCECLNSYSNGVNLDIMPHKLKRLIGILLAAKRSVIFQRENSPPIMEVPFEVDPVKHYESIKQIQEHESNLSSIIFVEQRITAYVLYLWLLEIKNNIPELNFLEPEFIVGHGNLGLSETSMSEKLQQKKLKDFREKRINVLVATQVLEEGMDIRQCNLVIRFDLPGDFRSYVQSKGRARAKNSLYVLLTEEGERFSKFLIDLVNFKTIEQMLQSKCHDRVMPTEEEISAYMADAAMPPYMPRGPNGPRITMSAAISLINRYCASLPSDMATKLVPQWTIEIVDEENIQKEYECTLRMPINSPLRQTIVSSPMRKKKLAKMAAALKACQLLDEIGELNENLVPISCLVDNAIEKELGEIEEEDGNGAIPGTNRRRQVYEKHVPIFLKGVKPHPGKHCYLNILNMKLVHPLPKALNPRGRPLFYPEDTARGLALICTMKLPPVNPFTIFTKCGKILVTVSSCDTPLILTSENIKDLEEFHRFIFSDTLWIEGVKEFLPSIAASSYYISPIVGDKVDWNFIHATRKHPYHKQKLKTKDTFDRTTFHLDKFVDAVLMRSYKIDSWKSESPTFHHVVKICGSLTPASAFECDEKYSTYAEYYQEKYNVTIHNLKQPLVETVQMGSLQMWKPLYLSPTETFDENCILSKSKRRHRDYREYLVPELSIIHPFPSSFFFKVRCLPTILFRLNGLLLAEELRRSVAREAQVGTTKLSDDFAWRTFYLETSDKSLVDYFFRLGELKEKPNNKIIPCDIEKDIKSNEITSFEIKVDLKTHTGPSPNLILQALTAKSAGDEFNLERLEVIGDSFLKYAMSVKIYIKYHLFDEGKLSELRSKLIQNLHLYQKAKKKKLGQYLTTTPFISSKTWLPPCYIVEDHVDEKNVIKKKKKKEDEKTENPLHLYFTKQVISDKCVADSVEALIGTYLLSSGQMGALKFMAWFGLNPFLDDEVNYDHWPPPPPNPIVGDHPHHEFRLEVLSSGFDRFEKIIGYTFRNKAYLLQAFTHPSYSDNNITDCYQRLEFLGDAVLDYLVTRQLYEDPTDHSPGKLTDLRSALVNNIYFASLAVTYKYNDFLKTLSPTLFRQMSDYINILKNSEDFKFFEIHKYYLEEMECFELGEVDVPKALGDVFESVAGAIYLDSGMSLDAVWKIYYPMIRPAMKHLSEHVPIPPVKELHELLKSGKIFGEPVVKGDKTYIQVEVPDGRTFQGVGPNKKVAKRSAAKRALAYMKNNSR</sequence>
<dbReference type="GO" id="GO:0004386">
    <property type="term" value="F:helicase activity"/>
    <property type="evidence" value="ECO:0007669"/>
    <property type="project" value="UniProtKB-KW"/>
</dbReference>
<keyword evidence="25" id="KW-1185">Reference proteome</keyword>
<evidence type="ECO:0000256" key="8">
    <source>
        <dbReference type="ARBA" id="ARBA00022801"/>
    </source>
</evidence>
<dbReference type="Pfam" id="PF03368">
    <property type="entry name" value="Dicer_dimer"/>
    <property type="match status" value="1"/>
</dbReference>
<evidence type="ECO:0000256" key="7">
    <source>
        <dbReference type="ARBA" id="ARBA00022759"/>
    </source>
</evidence>
<dbReference type="PANTHER" id="PTHR14950:SF37">
    <property type="entry name" value="ENDORIBONUCLEASE DICER"/>
    <property type="match status" value="1"/>
</dbReference>
<feature type="domain" description="PAZ" evidence="20">
    <location>
        <begin position="857"/>
        <end position="1008"/>
    </location>
</feature>
<dbReference type="FunFam" id="1.10.1520.10:FF:000023">
    <property type="entry name" value="Endoribonuclease dcr-1"/>
    <property type="match status" value="1"/>
</dbReference>
<dbReference type="GO" id="GO:0031054">
    <property type="term" value="P:pre-miRNA processing"/>
    <property type="evidence" value="ECO:0007669"/>
    <property type="project" value="InterPro"/>
</dbReference>
<evidence type="ECO:0000313" key="25">
    <source>
        <dbReference type="Proteomes" id="UP001054837"/>
    </source>
</evidence>
<dbReference type="Pfam" id="PF20931">
    <property type="entry name" value="Dicer_platform"/>
    <property type="match status" value="1"/>
</dbReference>
<dbReference type="SMART" id="SM00487">
    <property type="entry name" value="DEXDc"/>
    <property type="match status" value="1"/>
</dbReference>
<dbReference type="GO" id="GO:0030422">
    <property type="term" value="P:siRNA processing"/>
    <property type="evidence" value="ECO:0007669"/>
    <property type="project" value="InterPro"/>
</dbReference>
<evidence type="ECO:0000256" key="10">
    <source>
        <dbReference type="ARBA" id="ARBA00022840"/>
    </source>
</evidence>
<dbReference type="InterPro" id="IPR014001">
    <property type="entry name" value="Helicase_ATP-bd"/>
</dbReference>
<evidence type="ECO:0000256" key="9">
    <source>
        <dbReference type="ARBA" id="ARBA00022806"/>
    </source>
</evidence>
<dbReference type="PANTHER" id="PTHR14950">
    <property type="entry name" value="DICER-RELATED"/>
    <property type="match status" value="1"/>
</dbReference>
<keyword evidence="13" id="KW-0943">RNA-mediated gene silencing</keyword>
<dbReference type="SUPFAM" id="SSF69065">
    <property type="entry name" value="RNase III domain-like"/>
    <property type="match status" value="2"/>
</dbReference>
<reference evidence="24 25" key="1">
    <citation type="submission" date="2021-06" db="EMBL/GenBank/DDBJ databases">
        <title>Caerostris darwini draft genome.</title>
        <authorList>
            <person name="Kono N."/>
            <person name="Arakawa K."/>
        </authorList>
    </citation>
    <scope>NUCLEOTIDE SEQUENCE [LARGE SCALE GENOMIC DNA]</scope>
</reference>
<dbReference type="Pfam" id="PF00271">
    <property type="entry name" value="Helicase_C"/>
    <property type="match status" value="1"/>
</dbReference>
<dbReference type="PROSITE" id="PS50821">
    <property type="entry name" value="PAZ"/>
    <property type="match status" value="1"/>
</dbReference>
<dbReference type="GO" id="GO:0005524">
    <property type="term" value="F:ATP binding"/>
    <property type="evidence" value="ECO:0007669"/>
    <property type="project" value="UniProtKB-KW"/>
</dbReference>
<dbReference type="CDD" id="cd00593">
    <property type="entry name" value="RIBOc"/>
    <property type="match status" value="2"/>
</dbReference>
<dbReference type="PROSITE" id="PS00517">
    <property type="entry name" value="RNASE_3_1"/>
    <property type="match status" value="1"/>
</dbReference>
<keyword evidence="6" id="KW-0547">Nucleotide-binding</keyword>
<dbReference type="Pfam" id="PF02170">
    <property type="entry name" value="PAZ"/>
    <property type="match status" value="1"/>
</dbReference>
<keyword evidence="7" id="KW-0255">Endonuclease</keyword>
<dbReference type="PROSITE" id="PS50137">
    <property type="entry name" value="DS_RBD"/>
    <property type="match status" value="1"/>
</dbReference>
<evidence type="ECO:0000256" key="12">
    <source>
        <dbReference type="ARBA" id="ARBA00022884"/>
    </source>
</evidence>
<dbReference type="Gene3D" id="3.30.160.20">
    <property type="match status" value="1"/>
</dbReference>
<keyword evidence="4" id="KW-0479">Metal-binding</keyword>
<protein>
    <submittedName>
        <fullName evidence="24">Endoribonuclease Dicer</fullName>
    </submittedName>
</protein>
<gene>
    <name evidence="24" type="primary">dicer1</name>
    <name evidence="24" type="ORF">CDAR_508691</name>
</gene>
<dbReference type="Proteomes" id="UP001054837">
    <property type="component" value="Unassembled WGS sequence"/>
</dbReference>
<dbReference type="FunFam" id="3.40.50.300:FF:000628">
    <property type="entry name" value="Endoribonuclease Dicer"/>
    <property type="match status" value="1"/>
</dbReference>
<keyword evidence="9" id="KW-0347">Helicase</keyword>
<dbReference type="EMBL" id="BPLQ01001079">
    <property type="protein sequence ID" value="GIX78133.1"/>
    <property type="molecule type" value="Genomic_DNA"/>
</dbReference>
<dbReference type="Pfam" id="PF00636">
    <property type="entry name" value="Ribonuclease_3"/>
    <property type="match status" value="2"/>
</dbReference>
<evidence type="ECO:0000256" key="11">
    <source>
        <dbReference type="ARBA" id="ARBA00022842"/>
    </source>
</evidence>
<evidence type="ECO:0000256" key="16">
    <source>
        <dbReference type="PROSITE-ProRule" id="PRU00657"/>
    </source>
</evidence>
<evidence type="ECO:0000256" key="15">
    <source>
        <dbReference type="ARBA" id="ARBA00035116"/>
    </source>
</evidence>
<dbReference type="Pfam" id="PF20932">
    <property type="entry name" value="Dicer_dsRBD"/>
    <property type="match status" value="1"/>
</dbReference>
<dbReference type="PROSITE" id="PS51192">
    <property type="entry name" value="HELICASE_ATP_BIND_1"/>
    <property type="match status" value="1"/>
</dbReference>
<dbReference type="InterPro" id="IPR005034">
    <property type="entry name" value="Dicer_dimerisation"/>
</dbReference>
<dbReference type="InterPro" id="IPR000999">
    <property type="entry name" value="RNase_III_dom"/>
</dbReference>
<dbReference type="InterPro" id="IPR036085">
    <property type="entry name" value="PAZ_dom_sf"/>
</dbReference>
<comment type="similarity">
    <text evidence="15 16">Belongs to the helicase family. Dicer subfamily.</text>
</comment>
<dbReference type="InterPro" id="IPR001650">
    <property type="entry name" value="Helicase_C-like"/>
</dbReference>
<feature type="domain" description="Helicase ATP-binding" evidence="21">
    <location>
        <begin position="32"/>
        <end position="210"/>
    </location>
</feature>
<dbReference type="GO" id="GO:0004525">
    <property type="term" value="F:ribonuclease III activity"/>
    <property type="evidence" value="ECO:0007669"/>
    <property type="project" value="UniProtKB-EC"/>
</dbReference>
<dbReference type="SMART" id="SM00490">
    <property type="entry name" value="HELICc"/>
    <property type="match status" value="1"/>
</dbReference>